<keyword evidence="3 6" id="KW-0812">Transmembrane</keyword>
<name>A0A8H3A1R3_9AGAM</name>
<evidence type="ECO:0000256" key="1">
    <source>
        <dbReference type="ARBA" id="ARBA00004370"/>
    </source>
</evidence>
<comment type="similarity">
    <text evidence="2">Belongs to the UPF0057 (PMP3) family.</text>
</comment>
<dbReference type="Pfam" id="PF01679">
    <property type="entry name" value="Pmp3"/>
    <property type="match status" value="1"/>
</dbReference>
<evidence type="ECO:0000256" key="4">
    <source>
        <dbReference type="ARBA" id="ARBA00022989"/>
    </source>
</evidence>
<evidence type="ECO:0000313" key="8">
    <source>
        <dbReference type="Proteomes" id="UP000663846"/>
    </source>
</evidence>
<organism evidence="7 8">
    <name type="scientific">Rhizoctonia solani</name>
    <dbReference type="NCBI Taxonomy" id="456999"/>
    <lineage>
        <taxon>Eukaryota</taxon>
        <taxon>Fungi</taxon>
        <taxon>Dikarya</taxon>
        <taxon>Basidiomycota</taxon>
        <taxon>Agaricomycotina</taxon>
        <taxon>Agaricomycetes</taxon>
        <taxon>Cantharellales</taxon>
        <taxon>Ceratobasidiaceae</taxon>
        <taxon>Rhizoctonia</taxon>
    </lineage>
</organism>
<sequence length="142" mass="15994">MYGAKGPHYIMTFRRHALRDQAAVARPQPQPQPRHILSHELTLANMVKGSDIILILVTIIFPPAAVAIMSGCSCDLLINLCLTILGYIPGHIHAFYLIWRRMEAEERYGAGGFQYVGNGHYEPLYVATHQQPQQNYGSTNYQ</sequence>
<dbReference type="Proteomes" id="UP000663846">
    <property type="component" value="Unassembled WGS sequence"/>
</dbReference>
<dbReference type="AlphaFoldDB" id="A0A8H3A1R3"/>
<keyword evidence="4 6" id="KW-1133">Transmembrane helix</keyword>
<proteinExistence type="inferred from homology"/>
<dbReference type="InterPro" id="IPR000612">
    <property type="entry name" value="PMP3"/>
</dbReference>
<gene>
    <name evidence="7" type="ORF">RDB_LOCUS30022</name>
</gene>
<feature type="transmembrane region" description="Helical" evidence="6">
    <location>
        <begin position="76"/>
        <end position="99"/>
    </location>
</feature>
<keyword evidence="5 6" id="KW-0472">Membrane</keyword>
<dbReference type="PROSITE" id="PS01309">
    <property type="entry name" value="UPF0057"/>
    <property type="match status" value="1"/>
</dbReference>
<accession>A0A8H3A1R3</accession>
<dbReference type="PANTHER" id="PTHR21659">
    <property type="entry name" value="HYDROPHOBIC PROTEIN RCI2 LOW TEMPERATURE AND SALT RESPONSIVE PROTEIN LTI6 -RELATED"/>
    <property type="match status" value="1"/>
</dbReference>
<evidence type="ECO:0000256" key="3">
    <source>
        <dbReference type="ARBA" id="ARBA00022692"/>
    </source>
</evidence>
<evidence type="ECO:0000313" key="7">
    <source>
        <dbReference type="EMBL" id="CAE6376256.1"/>
    </source>
</evidence>
<reference evidence="7" key="1">
    <citation type="submission" date="2021-01" db="EMBL/GenBank/DDBJ databases">
        <authorList>
            <person name="Kaushik A."/>
        </authorList>
    </citation>
    <scope>NUCLEOTIDE SEQUENCE</scope>
    <source>
        <strain evidence="7">AG1-1C</strain>
    </source>
</reference>
<feature type="transmembrane region" description="Helical" evidence="6">
    <location>
        <begin position="52"/>
        <end position="70"/>
    </location>
</feature>
<dbReference type="PANTHER" id="PTHR21659:SF40">
    <property type="entry name" value="PHOSPHATIDYLSERINE DECARBOXYLASE"/>
    <property type="match status" value="1"/>
</dbReference>
<evidence type="ECO:0008006" key="9">
    <source>
        <dbReference type="Google" id="ProtNLM"/>
    </source>
</evidence>
<evidence type="ECO:0000256" key="6">
    <source>
        <dbReference type="SAM" id="Phobius"/>
    </source>
</evidence>
<dbReference type="EMBL" id="CAJMWS010000189">
    <property type="protein sequence ID" value="CAE6376256.1"/>
    <property type="molecule type" value="Genomic_DNA"/>
</dbReference>
<comment type="caution">
    <text evidence="7">The sequence shown here is derived from an EMBL/GenBank/DDBJ whole genome shotgun (WGS) entry which is preliminary data.</text>
</comment>
<evidence type="ECO:0000256" key="2">
    <source>
        <dbReference type="ARBA" id="ARBA00009530"/>
    </source>
</evidence>
<comment type="subcellular location">
    <subcellularLocation>
        <location evidence="1">Membrane</location>
    </subcellularLocation>
</comment>
<protein>
    <recommendedName>
        <fullName evidence="9">Plasma membrane proteolipid 3</fullName>
    </recommendedName>
</protein>
<dbReference type="GO" id="GO:0016020">
    <property type="term" value="C:membrane"/>
    <property type="evidence" value="ECO:0007669"/>
    <property type="project" value="UniProtKB-SubCell"/>
</dbReference>
<evidence type="ECO:0000256" key="5">
    <source>
        <dbReference type="ARBA" id="ARBA00023136"/>
    </source>
</evidence>